<dbReference type="GO" id="GO:0006508">
    <property type="term" value="P:proteolysis"/>
    <property type="evidence" value="ECO:0007669"/>
    <property type="project" value="UniProtKB-KW"/>
</dbReference>
<dbReference type="InterPro" id="IPR003675">
    <property type="entry name" value="Rce1/LyrA-like_dom"/>
</dbReference>
<accession>M5RWW5</accession>
<dbReference type="Proteomes" id="UP000011991">
    <property type="component" value="Unassembled WGS sequence"/>
</dbReference>
<dbReference type="Pfam" id="PF02517">
    <property type="entry name" value="Rce1-like"/>
    <property type="match status" value="1"/>
</dbReference>
<keyword evidence="3" id="KW-0378">Hydrolase</keyword>
<name>M5RWW5_9BACT</name>
<organism evidence="3 4">
    <name type="scientific">Rhodopirellula maiorica SM1</name>
    <dbReference type="NCBI Taxonomy" id="1265738"/>
    <lineage>
        <taxon>Bacteria</taxon>
        <taxon>Pseudomonadati</taxon>
        <taxon>Planctomycetota</taxon>
        <taxon>Planctomycetia</taxon>
        <taxon>Pirellulales</taxon>
        <taxon>Pirellulaceae</taxon>
        <taxon>Novipirellula</taxon>
    </lineage>
</organism>
<dbReference type="PATRIC" id="fig|1265738.3.peg.4653"/>
<feature type="transmembrane region" description="Helical" evidence="1">
    <location>
        <begin position="96"/>
        <end position="117"/>
    </location>
</feature>
<feature type="transmembrane region" description="Helical" evidence="1">
    <location>
        <begin position="283"/>
        <end position="303"/>
    </location>
</feature>
<comment type="caution">
    <text evidence="3">The sequence shown here is derived from an EMBL/GenBank/DDBJ whole genome shotgun (WGS) entry which is preliminary data.</text>
</comment>
<feature type="transmembrane region" description="Helical" evidence="1">
    <location>
        <begin position="178"/>
        <end position="195"/>
    </location>
</feature>
<feature type="transmembrane region" description="Helical" evidence="1">
    <location>
        <begin position="6"/>
        <end position="24"/>
    </location>
</feature>
<feature type="transmembrane region" description="Helical" evidence="1">
    <location>
        <begin position="246"/>
        <end position="271"/>
    </location>
</feature>
<dbReference type="AlphaFoldDB" id="M5RWW5"/>
<feature type="transmembrane region" description="Helical" evidence="1">
    <location>
        <begin position="137"/>
        <end position="158"/>
    </location>
</feature>
<feature type="transmembrane region" description="Helical" evidence="1">
    <location>
        <begin position="57"/>
        <end position="76"/>
    </location>
</feature>
<protein>
    <submittedName>
        <fullName evidence="3">Membrane-associated protease</fullName>
    </submittedName>
</protein>
<keyword evidence="3" id="KW-0645">Protease</keyword>
<keyword evidence="1" id="KW-1133">Transmembrane helix</keyword>
<evidence type="ECO:0000259" key="2">
    <source>
        <dbReference type="Pfam" id="PF02517"/>
    </source>
</evidence>
<dbReference type="EMBL" id="ANOG01000665">
    <property type="protein sequence ID" value="EMI18444.1"/>
    <property type="molecule type" value="Genomic_DNA"/>
</dbReference>
<dbReference type="RefSeq" id="WP_008701076.1">
    <property type="nucleotide sequence ID" value="NZ_ANOG01000665.1"/>
</dbReference>
<dbReference type="GO" id="GO:0004175">
    <property type="term" value="F:endopeptidase activity"/>
    <property type="evidence" value="ECO:0007669"/>
    <property type="project" value="UniProtKB-ARBA"/>
</dbReference>
<evidence type="ECO:0000313" key="4">
    <source>
        <dbReference type="Proteomes" id="UP000011991"/>
    </source>
</evidence>
<keyword evidence="1" id="KW-0812">Transmembrane</keyword>
<feature type="domain" description="CAAX prenyl protease 2/Lysostaphin resistance protein A-like" evidence="2">
    <location>
        <begin position="180"/>
        <end position="291"/>
    </location>
</feature>
<evidence type="ECO:0000256" key="1">
    <source>
        <dbReference type="SAM" id="Phobius"/>
    </source>
</evidence>
<keyword evidence="1" id="KW-0472">Membrane</keyword>
<dbReference type="GO" id="GO:0080120">
    <property type="term" value="P:CAAX-box protein maturation"/>
    <property type="evidence" value="ECO:0007669"/>
    <property type="project" value="UniProtKB-ARBA"/>
</dbReference>
<sequence>MQIVDAVFASTVLMIVVGCVLLWGKTLRQVLRSGRPSMDVILPAEVRDRPFWTVADAMLMFGLSLVLTLLTAKLFVAMGQIRPTTEGSPPSSDLLLAGLSAQSVGGLIAFTGTLGFLRLIRSDAAERLGLVWKAKDVVVGLKASLMLIPPTLLIAHFASLLVEYKHPVLDVMKQSPTPVFLIVLFVGTALVAPWVEEFLFRVLLQGGLQAFADRPVETDTQEDPLEEDAVELWRPKSLWPMFATSLIFALMHGNQGAAAIPLFFFSVGLGFLYRQTGRITPSLVVHVVLNGFTMSAEILRLWLTQT</sequence>
<evidence type="ECO:0000313" key="3">
    <source>
        <dbReference type="EMBL" id="EMI18444.1"/>
    </source>
</evidence>
<keyword evidence="4" id="KW-1185">Reference proteome</keyword>
<gene>
    <name evidence="3" type="ORF">RMSM_04631</name>
</gene>
<dbReference type="OrthoDB" id="258511at2"/>
<reference evidence="3 4" key="1">
    <citation type="journal article" date="2013" name="Mar. Genomics">
        <title>Expression of sulfatases in Rhodopirellula baltica and the diversity of sulfatases in the genus Rhodopirellula.</title>
        <authorList>
            <person name="Wegner C.E."/>
            <person name="Richter-Heitmann T."/>
            <person name="Klindworth A."/>
            <person name="Klockow C."/>
            <person name="Richter M."/>
            <person name="Achstetter T."/>
            <person name="Glockner F.O."/>
            <person name="Harder J."/>
        </authorList>
    </citation>
    <scope>NUCLEOTIDE SEQUENCE [LARGE SCALE GENOMIC DNA]</scope>
    <source>
        <strain evidence="3 4">SM1</strain>
    </source>
</reference>
<proteinExistence type="predicted"/>